<dbReference type="AlphaFoldDB" id="A0A1I8F4S0"/>
<feature type="compositionally biased region" description="Low complexity" evidence="1">
    <location>
        <begin position="130"/>
        <end position="150"/>
    </location>
</feature>
<feature type="compositionally biased region" description="Polar residues" evidence="1">
    <location>
        <begin position="273"/>
        <end position="285"/>
    </location>
</feature>
<organism evidence="2 3">
    <name type="scientific">Macrostomum lignano</name>
    <dbReference type="NCBI Taxonomy" id="282301"/>
    <lineage>
        <taxon>Eukaryota</taxon>
        <taxon>Metazoa</taxon>
        <taxon>Spiralia</taxon>
        <taxon>Lophotrochozoa</taxon>
        <taxon>Platyhelminthes</taxon>
        <taxon>Rhabditophora</taxon>
        <taxon>Macrostomorpha</taxon>
        <taxon>Macrostomida</taxon>
        <taxon>Macrostomidae</taxon>
        <taxon>Macrostomum</taxon>
    </lineage>
</organism>
<proteinExistence type="predicted"/>
<feature type="compositionally biased region" description="Acidic residues" evidence="1">
    <location>
        <begin position="222"/>
        <end position="233"/>
    </location>
</feature>
<evidence type="ECO:0000313" key="2">
    <source>
        <dbReference type="Proteomes" id="UP000095280"/>
    </source>
</evidence>
<feature type="region of interest" description="Disordered" evidence="1">
    <location>
        <begin position="174"/>
        <end position="285"/>
    </location>
</feature>
<feature type="region of interest" description="Disordered" evidence="1">
    <location>
        <begin position="130"/>
        <end position="162"/>
    </location>
</feature>
<keyword evidence="2" id="KW-1185">Reference proteome</keyword>
<dbReference type="Proteomes" id="UP000095280">
    <property type="component" value="Unplaced"/>
</dbReference>
<protein>
    <submittedName>
        <fullName evidence="3">Uncharacterized protein</fullName>
    </submittedName>
</protein>
<feature type="compositionally biased region" description="Acidic residues" evidence="1">
    <location>
        <begin position="255"/>
        <end position="270"/>
    </location>
</feature>
<feature type="compositionally biased region" description="Basic residues" evidence="1">
    <location>
        <begin position="151"/>
        <end position="162"/>
    </location>
</feature>
<sequence>MRVGDVVLEVKAARLRKRKRGNSPQMEEASGTSGTGSAGVHCERHSQSAEEVCAGSRISHRLQRRLELVEDVAQPELRFAAHNAGTGKPSRSGLRPATALTWPANASGVANSCSSDRAVSLPAEAQPAVAMPAASLMPPSSTSSRPTSWHTRSRRRSSRSARGRRAFWLFQALRSGGPQPARPPHRARASDPDVAATIQGRGGRRRRQLPAGGRQTRLSGDDLLDSPSDDNNDTGENGGGVVEILDGVHGGGGPAEDEEDDDATIVEDESTAAPLQQLSRSAMVN</sequence>
<evidence type="ECO:0000256" key="1">
    <source>
        <dbReference type="SAM" id="MobiDB-lite"/>
    </source>
</evidence>
<feature type="region of interest" description="Disordered" evidence="1">
    <location>
        <begin position="14"/>
        <end position="47"/>
    </location>
</feature>
<evidence type="ECO:0000313" key="3">
    <source>
        <dbReference type="WBParaSite" id="maker-unitig_20525-snap-gene-0.2-mRNA-1"/>
    </source>
</evidence>
<accession>A0A1I8F4S0</accession>
<dbReference type="WBParaSite" id="maker-unitig_20525-snap-gene-0.2-mRNA-1">
    <property type="protein sequence ID" value="maker-unitig_20525-snap-gene-0.2-mRNA-1"/>
    <property type="gene ID" value="maker-unitig_20525-snap-gene-0.2"/>
</dbReference>
<reference evidence="3" key="1">
    <citation type="submission" date="2016-11" db="UniProtKB">
        <authorList>
            <consortium name="WormBaseParasite"/>
        </authorList>
    </citation>
    <scope>IDENTIFICATION</scope>
</reference>
<name>A0A1I8F4S0_9PLAT</name>